<evidence type="ECO:0000313" key="2">
    <source>
        <dbReference type="Proteomes" id="UP000335538"/>
    </source>
</evidence>
<sequence>MKKMLYSGLIVLQAGAAESVTAQSIPPACQQYVTAINVCGADLVKLIELRKPADLENTKRYVDTRGLVADIRAHIKSDGYDQVAQACATTARDELQKGIINVTTMLTFGGGMTSRCQQAAGAIR</sequence>
<evidence type="ECO:0000313" key="1">
    <source>
        <dbReference type="EMBL" id="VVE76963.1"/>
    </source>
</evidence>
<reference evidence="1 2" key="1">
    <citation type="submission" date="2019-08" db="EMBL/GenBank/DDBJ databases">
        <authorList>
            <person name="Peeters C."/>
        </authorList>
    </citation>
    <scope>NUCLEOTIDE SEQUENCE [LARGE SCALE GENOMIC DNA]</scope>
    <source>
        <strain evidence="1 2">LMG 31121</strain>
    </source>
</reference>
<dbReference type="AlphaFoldDB" id="A0A5E5AXE3"/>
<proteinExistence type="predicted"/>
<accession>A0A5E5AXE3</accession>
<dbReference type="EMBL" id="CABPSR010000001">
    <property type="protein sequence ID" value="VVE76963.1"/>
    <property type="molecule type" value="Genomic_DNA"/>
</dbReference>
<protein>
    <submittedName>
        <fullName evidence="1">Uncharacterized protein</fullName>
    </submittedName>
</protein>
<dbReference type="RefSeq" id="WP_150808331.1">
    <property type="nucleotide sequence ID" value="NZ_CABPSR010000001.1"/>
</dbReference>
<name>A0A5E5AXE3_9BURK</name>
<dbReference type="Proteomes" id="UP000335538">
    <property type="component" value="Unassembled WGS sequence"/>
</dbReference>
<gene>
    <name evidence="1" type="ORF">PSP31121_00967</name>
</gene>
<organism evidence="1 2">
    <name type="scientific">Pandoraea sputorum</name>
    <dbReference type="NCBI Taxonomy" id="93222"/>
    <lineage>
        <taxon>Bacteria</taxon>
        <taxon>Pseudomonadati</taxon>
        <taxon>Pseudomonadota</taxon>
        <taxon>Betaproteobacteria</taxon>
        <taxon>Burkholderiales</taxon>
        <taxon>Burkholderiaceae</taxon>
        <taxon>Pandoraea</taxon>
    </lineage>
</organism>